<organism evidence="2 3">
    <name type="scientific">Desulfarculus baarsii (strain ATCC 33931 / DSM 2075 / LMG 7858 / VKM B-1802 / 2st14)</name>
    <dbReference type="NCBI Taxonomy" id="644282"/>
    <lineage>
        <taxon>Bacteria</taxon>
        <taxon>Pseudomonadati</taxon>
        <taxon>Thermodesulfobacteriota</taxon>
        <taxon>Desulfarculia</taxon>
        <taxon>Desulfarculales</taxon>
        <taxon>Desulfarculaceae</taxon>
        <taxon>Desulfarculus</taxon>
    </lineage>
</organism>
<keyword evidence="3" id="KW-1185">Reference proteome</keyword>
<accession>E1QEN4</accession>
<dbReference type="EMBL" id="CP002085">
    <property type="protein sequence ID" value="ADK84020.1"/>
    <property type="molecule type" value="Genomic_DNA"/>
</dbReference>
<dbReference type="KEGG" id="dbr:Deba_0648"/>
<dbReference type="AlphaFoldDB" id="E1QEN4"/>
<dbReference type="RefSeq" id="WP_013257475.1">
    <property type="nucleotide sequence ID" value="NC_014365.1"/>
</dbReference>
<proteinExistence type="predicted"/>
<dbReference type="HOGENOM" id="CLU_949060_0_0_7"/>
<reference evidence="2 3" key="1">
    <citation type="journal article" date="2010" name="Stand. Genomic Sci.">
        <title>Complete genome sequence of Desulfarculus baarsii type strain (2st14).</title>
        <authorList>
            <person name="Sun H."/>
            <person name="Spring S."/>
            <person name="Lapidus A."/>
            <person name="Davenport K."/>
            <person name="Del Rio T.G."/>
            <person name="Tice H."/>
            <person name="Nolan M."/>
            <person name="Copeland A."/>
            <person name="Cheng J.F."/>
            <person name="Lucas S."/>
            <person name="Tapia R."/>
            <person name="Goodwin L."/>
            <person name="Pitluck S."/>
            <person name="Ivanova N."/>
            <person name="Pagani I."/>
            <person name="Mavromatis K."/>
            <person name="Ovchinnikova G."/>
            <person name="Pati A."/>
            <person name="Chen A."/>
            <person name="Palaniappan K."/>
            <person name="Hauser L."/>
            <person name="Chang Y.J."/>
            <person name="Jeffries C.D."/>
            <person name="Detter J.C."/>
            <person name="Han C."/>
            <person name="Rohde M."/>
            <person name="Brambilla E."/>
            <person name="Goker M."/>
            <person name="Woyke T."/>
            <person name="Bristow J."/>
            <person name="Eisen J.A."/>
            <person name="Markowitz V."/>
            <person name="Hugenholtz P."/>
            <person name="Kyrpides N.C."/>
            <person name="Klenk H.P."/>
            <person name="Land M."/>
        </authorList>
    </citation>
    <scope>NUCLEOTIDE SEQUENCE [LARGE SCALE GENOMIC DNA]</scope>
    <source>
        <strain evidence="3">ATCC 33931 / DSM 2075 / LMG 7858 / VKM B-1802 / 2st14</strain>
    </source>
</reference>
<protein>
    <submittedName>
        <fullName evidence="2">Uncharacterized protein</fullName>
    </submittedName>
</protein>
<evidence type="ECO:0000256" key="1">
    <source>
        <dbReference type="SAM" id="SignalP"/>
    </source>
</evidence>
<sequence length="293" mass="32501">MLGKSINYALMLCWLLAWPAQSALADGESRQALPNEREFYVRVLDCFAKAHPAGPEGWDLVDQTEVVAPDYMGVGAEEAPLMVAYQVSWQDTPRLEEAQAKVISDGVEILKKQEDDQSSKQIQEQFEKLVAEMATAMEKGDYQRAQVLQRQAEEVSQRLDAVYAGREQELRGVEEAYAPHDAKLEIILTANSFSESFARPVKPIEAVEGLQAFRSEGEQDPHNGWQEGVTTIFIGDWRMIEEEGGVFMEAEPDAEAPYDAAQTVVVQVQADAKRAAEVVAAIDWAALKGLLAR</sequence>
<feature type="signal peptide" evidence="1">
    <location>
        <begin position="1"/>
        <end position="25"/>
    </location>
</feature>
<dbReference type="Proteomes" id="UP000009047">
    <property type="component" value="Chromosome"/>
</dbReference>
<dbReference type="eggNOG" id="ENOG50349S1">
    <property type="taxonomic scope" value="Bacteria"/>
</dbReference>
<evidence type="ECO:0000313" key="3">
    <source>
        <dbReference type="Proteomes" id="UP000009047"/>
    </source>
</evidence>
<name>E1QEN4_DESB2</name>
<keyword evidence="1" id="KW-0732">Signal</keyword>
<gene>
    <name evidence="2" type="ordered locus">Deba_0648</name>
</gene>
<dbReference type="STRING" id="644282.Deba_0648"/>
<evidence type="ECO:0000313" key="2">
    <source>
        <dbReference type="EMBL" id="ADK84020.1"/>
    </source>
</evidence>
<feature type="chain" id="PRO_5003150327" evidence="1">
    <location>
        <begin position="26"/>
        <end position="293"/>
    </location>
</feature>